<accession>A0A2I8VQH9</accession>
<dbReference type="AlphaFoldDB" id="A0A2I8VQH9"/>
<evidence type="ECO:0000313" key="2">
    <source>
        <dbReference type="EMBL" id="AUV84182.1"/>
    </source>
</evidence>
<organism evidence="2 3">
    <name type="scientific">Salinigranum rubrum</name>
    <dbReference type="NCBI Taxonomy" id="755307"/>
    <lineage>
        <taxon>Archaea</taxon>
        <taxon>Methanobacteriati</taxon>
        <taxon>Methanobacteriota</taxon>
        <taxon>Stenosarchaea group</taxon>
        <taxon>Halobacteria</taxon>
        <taxon>Halobacteriales</taxon>
        <taxon>Haloferacaceae</taxon>
        <taxon>Salinigranum</taxon>
    </lineage>
</organism>
<evidence type="ECO:0000256" key="1">
    <source>
        <dbReference type="ARBA" id="ARBA00022723"/>
    </source>
</evidence>
<geneLocation type="plasmid" evidence="2">
    <name>unnamed1</name>
</geneLocation>
<protein>
    <submittedName>
        <fullName evidence="2">Aminopeptidase</fullName>
    </submittedName>
</protein>
<evidence type="ECO:0000313" key="3">
    <source>
        <dbReference type="Proteomes" id="UP000236584"/>
    </source>
</evidence>
<dbReference type="GeneID" id="35594759"/>
<dbReference type="GO" id="GO:0004177">
    <property type="term" value="F:aminopeptidase activity"/>
    <property type="evidence" value="ECO:0007669"/>
    <property type="project" value="UniProtKB-KW"/>
</dbReference>
<sequence>MGDASDLRSVARRVLTDNMGAQAGDSLLVVTDTETIDIGHALFAAGDDLDLVAGLLEIQPLERSGVEPPEFVSSAMRNADIVVCPTAASLTHTRAREAATDSGARVATMPGITKRMFGEGAITADYGEVERLTAALTSRLTAASEVRLESAGEVLTMSIEGRDGISSDGLIRQPGESGNLPSGESYIAPVEDTADGTIVFDGGLAGVGVLNDPLFIDIESGTITDVEGPAADEFLKATTGDPCARRVGELGLGTNPAAEIIGTVLEDEKVYGTAHVAFGDNHGFGGTIQCDSHLDGIVLEPEVYLDDELVVSGGEVIV</sequence>
<proteinExistence type="predicted"/>
<dbReference type="Pfam" id="PF26233">
    <property type="entry name" value="NicX"/>
    <property type="match status" value="1"/>
</dbReference>
<gene>
    <name evidence="2" type="ORF">C2R22_21665</name>
</gene>
<keyword evidence="2" id="KW-0645">Protease</keyword>
<keyword evidence="2" id="KW-0378">Hydrolase</keyword>
<name>A0A2I8VQH9_9EURY</name>
<keyword evidence="3" id="KW-1185">Reference proteome</keyword>
<dbReference type="InterPro" id="IPR052170">
    <property type="entry name" value="M29_Exopeptidase"/>
</dbReference>
<reference evidence="2 3" key="1">
    <citation type="submission" date="2018-01" db="EMBL/GenBank/DDBJ databases">
        <title>Complete genome sequence of Salinigranum rubrum GX10T, an extremely halophilic archaeon isolated from a marine solar saltern.</title>
        <authorList>
            <person name="Han S."/>
        </authorList>
    </citation>
    <scope>NUCLEOTIDE SEQUENCE [LARGE SCALE GENOMIC DNA]</scope>
    <source>
        <strain evidence="2 3">GX10</strain>
        <plasmid evidence="3">Plasmid unnamed1</plasmid>
    </source>
</reference>
<dbReference type="GO" id="GO:0046872">
    <property type="term" value="F:metal ion binding"/>
    <property type="evidence" value="ECO:0007669"/>
    <property type="project" value="UniProtKB-KW"/>
</dbReference>
<keyword evidence="1" id="KW-0479">Metal-binding</keyword>
<dbReference type="GO" id="GO:0006508">
    <property type="term" value="P:proteolysis"/>
    <property type="evidence" value="ECO:0007669"/>
    <property type="project" value="InterPro"/>
</dbReference>
<dbReference type="SUPFAM" id="SSF144052">
    <property type="entry name" value="Thermophilic metalloprotease-like"/>
    <property type="match status" value="1"/>
</dbReference>
<dbReference type="RefSeq" id="WP_103427871.1">
    <property type="nucleotide sequence ID" value="NZ_CP026310.1"/>
</dbReference>
<dbReference type="Proteomes" id="UP000236584">
    <property type="component" value="Plasmid unnamed1"/>
</dbReference>
<dbReference type="OrthoDB" id="371826at2157"/>
<dbReference type="PANTHER" id="PTHR34448:SF1">
    <property type="entry name" value="BLL6088 PROTEIN"/>
    <property type="match status" value="1"/>
</dbReference>
<keyword evidence="2" id="KW-0614">Plasmid</keyword>
<dbReference type="EMBL" id="CP026310">
    <property type="protein sequence ID" value="AUV84182.1"/>
    <property type="molecule type" value="Genomic_DNA"/>
</dbReference>
<dbReference type="InterPro" id="IPR058739">
    <property type="entry name" value="NicX"/>
</dbReference>
<dbReference type="PANTHER" id="PTHR34448">
    <property type="entry name" value="AMINOPEPTIDASE"/>
    <property type="match status" value="1"/>
</dbReference>
<dbReference type="KEGG" id="srub:C2R22_21665"/>
<keyword evidence="2" id="KW-0031">Aminopeptidase</keyword>